<proteinExistence type="predicted"/>
<dbReference type="InterPro" id="IPR009057">
    <property type="entry name" value="Homeodomain-like_sf"/>
</dbReference>
<dbReference type="Gene3D" id="1.10.10.60">
    <property type="entry name" value="Homeodomain-like"/>
    <property type="match status" value="1"/>
</dbReference>
<dbReference type="Pfam" id="PF02954">
    <property type="entry name" value="HTH_8"/>
    <property type="match status" value="1"/>
</dbReference>
<feature type="domain" description="DNA binding HTH" evidence="2">
    <location>
        <begin position="372"/>
        <end position="411"/>
    </location>
</feature>
<gene>
    <name evidence="3" type="ORF">ABDJ40_11920</name>
</gene>
<comment type="caution">
    <text evidence="3">The sequence shown here is derived from an EMBL/GenBank/DDBJ whole genome shotgun (WGS) entry which is preliminary data.</text>
</comment>
<reference evidence="3 4" key="1">
    <citation type="submission" date="2024-05" db="EMBL/GenBank/DDBJ databases">
        <title>Roseateles sp. 2.12 16S ribosomal RNA gene Genome sequencing and assembly.</title>
        <authorList>
            <person name="Woo H."/>
        </authorList>
    </citation>
    <scope>NUCLEOTIDE SEQUENCE [LARGE SCALE GENOMIC DNA]</scope>
    <source>
        <strain evidence="3 4">2.12</strain>
    </source>
</reference>
<dbReference type="InterPro" id="IPR029016">
    <property type="entry name" value="GAF-like_dom_sf"/>
</dbReference>
<feature type="domain" description="GAF" evidence="1">
    <location>
        <begin position="75"/>
        <end position="203"/>
    </location>
</feature>
<dbReference type="InterPro" id="IPR002197">
    <property type="entry name" value="HTH_Fis"/>
</dbReference>
<dbReference type="Gene3D" id="3.30.450.40">
    <property type="match status" value="1"/>
</dbReference>
<dbReference type="EMBL" id="JBDPZC010000005">
    <property type="protein sequence ID" value="MEO3713472.1"/>
    <property type="molecule type" value="Genomic_DNA"/>
</dbReference>
<sequence length="419" mass="44542">MSTAFVSQTQAGAATASASMLVAQQLHQQTIQHSHERSQAFGLQPAQAPDLHRLSETALQEVQHRNARLCTQALPVMEMLYEQLAHAQSMVVLSDASGTVLHALGDPSFLARAQRVALSPGARWAEADKGTNAIGTALMTEAPTLVHGAEHYLRSMHFLTCSAAPIFDHKGALLGVLDVSGDRRSYHPHTLALASLAARLIESQWFADRFRQSPQLQMHGQAEGLGTLQEGVLALAEDGHVLGINRRGLDLLGSGTATLHRESVQSLFGLSMEQLITAAQHDQPLPVQIPTRHEQLPQTLHLKLRWPAQRLVSWASAGAGLATGVATGMGEGLAGGALPGSYLNRPAPVAASGLLSPTPSRNSGMGLQPPPLRETEALAIRDAIRAAGGNLSLAARQLGIGRSTLYRKLRQDGLLVPKG</sequence>
<dbReference type="RefSeq" id="WP_347609947.1">
    <property type="nucleotide sequence ID" value="NZ_JBDPZC010000005.1"/>
</dbReference>
<dbReference type="Proteomes" id="UP001462640">
    <property type="component" value="Unassembled WGS sequence"/>
</dbReference>
<evidence type="ECO:0000313" key="4">
    <source>
        <dbReference type="Proteomes" id="UP001462640"/>
    </source>
</evidence>
<keyword evidence="4" id="KW-1185">Reference proteome</keyword>
<accession>A0ABV0GEQ8</accession>
<dbReference type="Pfam" id="PF01590">
    <property type="entry name" value="GAF"/>
    <property type="match status" value="1"/>
</dbReference>
<dbReference type="InterPro" id="IPR003018">
    <property type="entry name" value="GAF"/>
</dbReference>
<evidence type="ECO:0000259" key="1">
    <source>
        <dbReference type="Pfam" id="PF01590"/>
    </source>
</evidence>
<evidence type="ECO:0000259" key="2">
    <source>
        <dbReference type="Pfam" id="PF02954"/>
    </source>
</evidence>
<dbReference type="SUPFAM" id="SSF46689">
    <property type="entry name" value="Homeodomain-like"/>
    <property type="match status" value="1"/>
</dbReference>
<evidence type="ECO:0000313" key="3">
    <source>
        <dbReference type="EMBL" id="MEO3713472.1"/>
    </source>
</evidence>
<protein>
    <submittedName>
        <fullName evidence="3">GAF domain-containing protein</fullName>
    </submittedName>
</protein>
<dbReference type="SUPFAM" id="SSF55781">
    <property type="entry name" value="GAF domain-like"/>
    <property type="match status" value="1"/>
</dbReference>
<organism evidence="3 4">
    <name type="scientific">Roseateles flavus</name>
    <dbReference type="NCBI Taxonomy" id="3149041"/>
    <lineage>
        <taxon>Bacteria</taxon>
        <taxon>Pseudomonadati</taxon>
        <taxon>Pseudomonadota</taxon>
        <taxon>Betaproteobacteria</taxon>
        <taxon>Burkholderiales</taxon>
        <taxon>Sphaerotilaceae</taxon>
        <taxon>Roseateles</taxon>
    </lineage>
</organism>
<dbReference type="PRINTS" id="PR01590">
    <property type="entry name" value="HTHFIS"/>
</dbReference>
<name>A0ABV0GEQ8_9BURK</name>